<accession>A0ABW3JVL8</accession>
<keyword evidence="2" id="KW-1185">Reference proteome</keyword>
<evidence type="ECO:0000313" key="1">
    <source>
        <dbReference type="EMBL" id="MFD0997700.1"/>
    </source>
</evidence>
<sequence length="85" mass="10224">MIATAEHTTTQPQLTFFDLPVNPIQTRFDKQVATRKRNTCQRNERIRDRFNYLYNVERKRIDDVIDTLCKEFNLEKTTIERAMKS</sequence>
<protein>
    <submittedName>
        <fullName evidence="1">Uncharacterized protein</fullName>
    </submittedName>
</protein>
<gene>
    <name evidence="1" type="ORF">ACFQ21_00210</name>
</gene>
<name>A0ABW3JVL8_9BACT</name>
<dbReference type="RefSeq" id="WP_377573126.1">
    <property type="nucleotide sequence ID" value="NZ_JBHTKA010000001.1"/>
</dbReference>
<reference evidence="2" key="1">
    <citation type="journal article" date="2019" name="Int. J. Syst. Evol. Microbiol.">
        <title>The Global Catalogue of Microorganisms (GCM) 10K type strain sequencing project: providing services to taxonomists for standard genome sequencing and annotation.</title>
        <authorList>
            <consortium name="The Broad Institute Genomics Platform"/>
            <consortium name="The Broad Institute Genome Sequencing Center for Infectious Disease"/>
            <person name="Wu L."/>
            <person name="Ma J."/>
        </authorList>
    </citation>
    <scope>NUCLEOTIDE SEQUENCE [LARGE SCALE GENOMIC DNA]</scope>
    <source>
        <strain evidence="2">CCUG 58938</strain>
    </source>
</reference>
<evidence type="ECO:0000313" key="2">
    <source>
        <dbReference type="Proteomes" id="UP001597112"/>
    </source>
</evidence>
<organism evidence="1 2">
    <name type="scientific">Ohtaekwangia kribbensis</name>
    <dbReference type="NCBI Taxonomy" id="688913"/>
    <lineage>
        <taxon>Bacteria</taxon>
        <taxon>Pseudomonadati</taxon>
        <taxon>Bacteroidota</taxon>
        <taxon>Cytophagia</taxon>
        <taxon>Cytophagales</taxon>
        <taxon>Fulvivirgaceae</taxon>
        <taxon>Ohtaekwangia</taxon>
    </lineage>
</organism>
<dbReference type="EMBL" id="JBHTKA010000001">
    <property type="protein sequence ID" value="MFD0997700.1"/>
    <property type="molecule type" value="Genomic_DNA"/>
</dbReference>
<proteinExistence type="predicted"/>
<dbReference type="Proteomes" id="UP001597112">
    <property type="component" value="Unassembled WGS sequence"/>
</dbReference>
<comment type="caution">
    <text evidence="1">The sequence shown here is derived from an EMBL/GenBank/DDBJ whole genome shotgun (WGS) entry which is preliminary data.</text>
</comment>